<feature type="compositionally biased region" description="Polar residues" evidence="1">
    <location>
        <begin position="175"/>
        <end position="186"/>
    </location>
</feature>
<feature type="compositionally biased region" description="Pro residues" evidence="1">
    <location>
        <begin position="31"/>
        <end position="41"/>
    </location>
</feature>
<feature type="compositionally biased region" description="Low complexity" evidence="1">
    <location>
        <begin position="1"/>
        <end position="15"/>
    </location>
</feature>
<feature type="compositionally biased region" description="Low complexity" evidence="1">
    <location>
        <begin position="47"/>
        <end position="81"/>
    </location>
</feature>
<dbReference type="AlphaFoldDB" id="A0A9P6JIC6"/>
<gene>
    <name evidence="3" type="ORF">CPB83DRAFT_139071</name>
</gene>
<feature type="region of interest" description="Disordered" evidence="1">
    <location>
        <begin position="1"/>
        <end position="195"/>
    </location>
</feature>
<keyword evidence="4" id="KW-1185">Reference proteome</keyword>
<protein>
    <recommendedName>
        <fullName evidence="2">DUF6699 domain-containing protein</fullName>
    </recommendedName>
</protein>
<dbReference type="InterPro" id="IPR046522">
    <property type="entry name" value="DUF6699"/>
</dbReference>
<feature type="compositionally biased region" description="Gly residues" evidence="1">
    <location>
        <begin position="122"/>
        <end position="134"/>
    </location>
</feature>
<dbReference type="OrthoDB" id="3265169at2759"/>
<comment type="caution">
    <text evidence="3">The sequence shown here is derived from an EMBL/GenBank/DDBJ whole genome shotgun (WGS) entry which is preliminary data.</text>
</comment>
<dbReference type="EMBL" id="MU157957">
    <property type="protein sequence ID" value="KAF9522182.1"/>
    <property type="molecule type" value="Genomic_DNA"/>
</dbReference>
<feature type="domain" description="DUF6699" evidence="2">
    <location>
        <begin position="288"/>
        <end position="411"/>
    </location>
</feature>
<feature type="compositionally biased region" description="Polar residues" evidence="1">
    <location>
        <begin position="144"/>
        <end position="156"/>
    </location>
</feature>
<evidence type="ECO:0000313" key="3">
    <source>
        <dbReference type="EMBL" id="KAF9522182.1"/>
    </source>
</evidence>
<reference evidence="3" key="1">
    <citation type="submission" date="2020-11" db="EMBL/GenBank/DDBJ databases">
        <authorList>
            <consortium name="DOE Joint Genome Institute"/>
            <person name="Ahrendt S."/>
            <person name="Riley R."/>
            <person name="Andreopoulos W."/>
            <person name="Labutti K."/>
            <person name="Pangilinan J."/>
            <person name="Ruiz-Duenas F.J."/>
            <person name="Barrasa J.M."/>
            <person name="Sanchez-Garcia M."/>
            <person name="Camarero S."/>
            <person name="Miyauchi S."/>
            <person name="Serrano A."/>
            <person name="Linde D."/>
            <person name="Babiker R."/>
            <person name="Drula E."/>
            <person name="Ayuso-Fernandez I."/>
            <person name="Pacheco R."/>
            <person name="Padilla G."/>
            <person name="Ferreira P."/>
            <person name="Barriuso J."/>
            <person name="Kellner H."/>
            <person name="Castanera R."/>
            <person name="Alfaro M."/>
            <person name="Ramirez L."/>
            <person name="Pisabarro A.G."/>
            <person name="Kuo A."/>
            <person name="Tritt A."/>
            <person name="Lipzen A."/>
            <person name="He G."/>
            <person name="Yan M."/>
            <person name="Ng V."/>
            <person name="Cullen D."/>
            <person name="Martin F."/>
            <person name="Rosso M.-N."/>
            <person name="Henrissat B."/>
            <person name="Hibbett D."/>
            <person name="Martinez A.T."/>
            <person name="Grigoriev I.V."/>
        </authorList>
    </citation>
    <scope>NUCLEOTIDE SEQUENCE</scope>
    <source>
        <strain evidence="3">CBS 506.95</strain>
    </source>
</reference>
<proteinExistence type="predicted"/>
<dbReference type="Proteomes" id="UP000807306">
    <property type="component" value="Unassembled WGS sequence"/>
</dbReference>
<dbReference type="Pfam" id="PF20415">
    <property type="entry name" value="DUF6699"/>
    <property type="match status" value="1"/>
</dbReference>
<name>A0A9P6JIC6_9AGAR</name>
<sequence>MSFNNNNNNSNNNNNPPHSASSWTYGGYTPWAPPPSAPQPSPVWGQTPATSWGAATPAATWAAPSPSGSWGPPQTPAAYSPWAPPQQQPQQGGTWYTPHMPKQPLPSPTFETTSGQPITAGWFGGKDVSGGNAGHTGYPEGTWGQRSQPTTPNKRSNSIKRPASRHEQSAKATHLQRSTSWGQAQSAAHGFGGQNGGGYSLGSPYASNVPPYARGDIFDERNLAKRPLDWRQDYKPSFTSYIPGLGKSKSEVADWVDPVRRSFHPLLLYTQQNPPVYCNLIETPFHTSSIEFLNLSRPHNDIDFAQLACQPSAPFLRLYHPRLPWYIDIRQVHPNGITVLDVLSQMHAQLHTPIHGRHFYNEDLSDIERTEITRAFQNRCRTDPALISRGVLQLDFLGKRVVFEGIVRGPRGLWEIKLSKEM</sequence>
<evidence type="ECO:0000259" key="2">
    <source>
        <dbReference type="Pfam" id="PF20415"/>
    </source>
</evidence>
<accession>A0A9P6JIC6</accession>
<organism evidence="3 4">
    <name type="scientific">Crepidotus variabilis</name>
    <dbReference type="NCBI Taxonomy" id="179855"/>
    <lineage>
        <taxon>Eukaryota</taxon>
        <taxon>Fungi</taxon>
        <taxon>Dikarya</taxon>
        <taxon>Basidiomycota</taxon>
        <taxon>Agaricomycotina</taxon>
        <taxon>Agaricomycetes</taxon>
        <taxon>Agaricomycetidae</taxon>
        <taxon>Agaricales</taxon>
        <taxon>Agaricineae</taxon>
        <taxon>Crepidotaceae</taxon>
        <taxon>Crepidotus</taxon>
    </lineage>
</organism>
<evidence type="ECO:0000313" key="4">
    <source>
        <dbReference type="Proteomes" id="UP000807306"/>
    </source>
</evidence>
<feature type="compositionally biased region" description="Low complexity" evidence="1">
    <location>
        <begin position="88"/>
        <end position="98"/>
    </location>
</feature>
<evidence type="ECO:0000256" key="1">
    <source>
        <dbReference type="SAM" id="MobiDB-lite"/>
    </source>
</evidence>